<proteinExistence type="inferred from homology"/>
<evidence type="ECO:0000256" key="5">
    <source>
        <dbReference type="ARBA" id="ARBA00023172"/>
    </source>
</evidence>
<comment type="function">
    <text evidence="1 6">Required for the transposition of the insertion element.</text>
</comment>
<dbReference type="EMBL" id="VMHE01000020">
    <property type="protein sequence ID" value="TSJ62466.1"/>
    <property type="molecule type" value="Genomic_DNA"/>
</dbReference>
<name>A0A556PDI7_9BACI</name>
<keyword evidence="5 6" id="KW-0233">DNA recombination</keyword>
<evidence type="ECO:0000256" key="1">
    <source>
        <dbReference type="ARBA" id="ARBA00002190"/>
    </source>
</evidence>
<dbReference type="GO" id="GO:0004803">
    <property type="term" value="F:transposase activity"/>
    <property type="evidence" value="ECO:0007669"/>
    <property type="project" value="UniProtKB-UniRule"/>
</dbReference>
<keyword evidence="8" id="KW-1185">Reference proteome</keyword>
<evidence type="ECO:0000256" key="2">
    <source>
        <dbReference type="ARBA" id="ARBA00010961"/>
    </source>
</evidence>
<dbReference type="PANTHER" id="PTHR33217">
    <property type="entry name" value="TRANSPOSASE FOR INSERTION SEQUENCE ELEMENT IS1081"/>
    <property type="match status" value="1"/>
</dbReference>
<dbReference type="InterPro" id="IPR001207">
    <property type="entry name" value="Transposase_mutator"/>
</dbReference>
<dbReference type="OrthoDB" id="9779930at2"/>
<dbReference type="GO" id="GO:0006313">
    <property type="term" value="P:DNA transposition"/>
    <property type="evidence" value="ECO:0007669"/>
    <property type="project" value="UniProtKB-UniRule"/>
</dbReference>
<organism evidence="7 8">
    <name type="scientific">Allobacillus salarius</name>
    <dbReference type="NCBI Taxonomy" id="1955272"/>
    <lineage>
        <taxon>Bacteria</taxon>
        <taxon>Bacillati</taxon>
        <taxon>Bacillota</taxon>
        <taxon>Bacilli</taxon>
        <taxon>Bacillales</taxon>
        <taxon>Bacillaceae</taxon>
        <taxon>Allobacillus</taxon>
    </lineage>
</organism>
<reference evidence="7 8" key="1">
    <citation type="submission" date="2019-07" db="EMBL/GenBank/DDBJ databases">
        <title>Allobacillus sp. nov. SKP isolated from shrimp paste of Euphausiacea.</title>
        <authorList>
            <person name="Kanchanasin P."/>
            <person name="Tanasupawat S."/>
            <person name="Shi W."/>
            <person name="Wu L."/>
            <person name="Ma J."/>
        </authorList>
    </citation>
    <scope>NUCLEOTIDE SEQUENCE [LARGE SCALE GENOMIC DNA]</scope>
    <source>
        <strain evidence="7 8">SKP4-8</strain>
    </source>
</reference>
<protein>
    <recommendedName>
        <fullName evidence="6">Mutator family transposase</fullName>
    </recommendedName>
</protein>
<accession>A0A556PDI7</accession>
<evidence type="ECO:0000256" key="4">
    <source>
        <dbReference type="ARBA" id="ARBA00023125"/>
    </source>
</evidence>
<evidence type="ECO:0000256" key="3">
    <source>
        <dbReference type="ARBA" id="ARBA00022578"/>
    </source>
</evidence>
<dbReference type="GO" id="GO:0003677">
    <property type="term" value="F:DNA binding"/>
    <property type="evidence" value="ECO:0007669"/>
    <property type="project" value="UniProtKB-UniRule"/>
</dbReference>
<dbReference type="RefSeq" id="WP_144089247.1">
    <property type="nucleotide sequence ID" value="NZ_VMHE01000020.1"/>
</dbReference>
<evidence type="ECO:0000313" key="7">
    <source>
        <dbReference type="EMBL" id="TSJ62466.1"/>
    </source>
</evidence>
<comment type="caution">
    <text evidence="7">The sequence shown here is derived from an EMBL/GenBank/DDBJ whole genome shotgun (WGS) entry which is preliminary data.</text>
</comment>
<dbReference type="AlphaFoldDB" id="A0A556PDI7"/>
<gene>
    <name evidence="7" type="ORF">FPQ13_10305</name>
</gene>
<keyword evidence="3 6" id="KW-0815">Transposition</keyword>
<dbReference type="Pfam" id="PF00872">
    <property type="entry name" value="Transposase_mut"/>
    <property type="match status" value="1"/>
</dbReference>
<keyword evidence="6" id="KW-0814">Transposable element</keyword>
<evidence type="ECO:0000313" key="8">
    <source>
        <dbReference type="Proteomes" id="UP000316425"/>
    </source>
</evidence>
<dbReference type="PANTHER" id="PTHR33217:SF7">
    <property type="entry name" value="TRANSPOSASE FOR INSERTION SEQUENCE ELEMENT IS1081"/>
    <property type="match status" value="1"/>
</dbReference>
<dbReference type="Proteomes" id="UP000316425">
    <property type="component" value="Unassembled WGS sequence"/>
</dbReference>
<dbReference type="NCBIfam" id="NF033543">
    <property type="entry name" value="transpos_IS256"/>
    <property type="match status" value="1"/>
</dbReference>
<comment type="similarity">
    <text evidence="2 6">Belongs to the transposase mutator family.</text>
</comment>
<keyword evidence="4 6" id="KW-0238">DNA-binding</keyword>
<sequence length="391" mass="45841">MTQVNFSLNIDELKEKVMDSKLDDVLKSALVMVLNEIMLKEQEEYLKASQYERNDLRTDYRNGFYERGYMIGSFELRLLVPRTRNGEFEPSVFERYERRDQALVLSMLEMVINGVSTRKVGKIVEELCGKSVSKSFVSNLTKKLDPIVKEWLNRPLNVTYYPYIYADAMYIKVREDNKVVSKAVYIVVGVNKQNKREIIGMEISHVESKDAWLKVFENLKSRGLQSPKLLISDAHAGLKASVPEAFIGTSWQRCTFHLKKDLIEKMPKKNVKEIKHEMNLIYETVDPDVARKRKDQFIEKYEDKHPKVCRCLEDGFEDSIQYMSEPTNYHVHLRTTNNLERINQEVRRREQVIRIFPNTQSAVRLIGAVLMDVDENLDLKRRYLPKKKISN</sequence>
<evidence type="ECO:0000256" key="6">
    <source>
        <dbReference type="RuleBase" id="RU365089"/>
    </source>
</evidence>